<keyword evidence="1" id="KW-0812">Transmembrane</keyword>
<organism evidence="2">
    <name type="scientific">uncultured Rubrobacteraceae bacterium</name>
    <dbReference type="NCBI Taxonomy" id="349277"/>
    <lineage>
        <taxon>Bacteria</taxon>
        <taxon>Bacillati</taxon>
        <taxon>Actinomycetota</taxon>
        <taxon>Rubrobacteria</taxon>
        <taxon>Rubrobacterales</taxon>
        <taxon>Rubrobacteraceae</taxon>
        <taxon>environmental samples</taxon>
    </lineage>
</organism>
<feature type="transmembrane region" description="Helical" evidence="1">
    <location>
        <begin position="66"/>
        <end position="87"/>
    </location>
</feature>
<evidence type="ECO:0000256" key="1">
    <source>
        <dbReference type="SAM" id="Phobius"/>
    </source>
</evidence>
<feature type="non-terminal residue" evidence="2">
    <location>
        <position position="1"/>
    </location>
</feature>
<gene>
    <name evidence="2" type="ORF">AVDCRST_MAG01-01-2005</name>
</gene>
<evidence type="ECO:0000313" key="2">
    <source>
        <dbReference type="EMBL" id="CAA9417201.1"/>
    </source>
</evidence>
<keyword evidence="1" id="KW-1133">Transmembrane helix</keyword>
<proteinExistence type="predicted"/>
<dbReference type="EMBL" id="CADCUW010000288">
    <property type="protein sequence ID" value="CAA9417201.1"/>
    <property type="molecule type" value="Genomic_DNA"/>
</dbReference>
<accession>A0A6J4PMT8</accession>
<feature type="transmembrane region" description="Helical" evidence="1">
    <location>
        <begin position="120"/>
        <end position="140"/>
    </location>
</feature>
<sequence>VAMFALLFAGALGVYRSQSERLGRIAKAGAILTLAGFGLSVAGGLTIIVVGLAVGDEATLGVLDVITHPLAQLLYTLGSAIFGVALFRKGTLPKPGALLAAAGPVALFALFMTGNQQATGLIMASVVATGLGWVLLGLGLRREQGLSGAVLPIAERPVGPTNPAA</sequence>
<name>A0A6J4PMT8_9ACTN</name>
<protein>
    <submittedName>
        <fullName evidence="2">Uncharacterized protein</fullName>
    </submittedName>
</protein>
<keyword evidence="1" id="KW-0472">Membrane</keyword>
<feature type="transmembrane region" description="Helical" evidence="1">
    <location>
        <begin position="96"/>
        <end position="114"/>
    </location>
</feature>
<feature type="transmembrane region" description="Helical" evidence="1">
    <location>
        <begin position="31"/>
        <end position="54"/>
    </location>
</feature>
<dbReference type="AlphaFoldDB" id="A0A6J4PMT8"/>
<reference evidence="2" key="1">
    <citation type="submission" date="2020-02" db="EMBL/GenBank/DDBJ databases">
        <authorList>
            <person name="Meier V. D."/>
        </authorList>
    </citation>
    <scope>NUCLEOTIDE SEQUENCE</scope>
    <source>
        <strain evidence="2">AVDCRST_MAG01</strain>
    </source>
</reference>